<evidence type="ECO:0000313" key="1">
    <source>
        <dbReference type="EMBL" id="AEN91667.1"/>
    </source>
</evidence>
<dbReference type="Proteomes" id="UP000001283">
    <property type="component" value="Chromosome"/>
</dbReference>
<organism evidence="1 2">
    <name type="scientific">Priestia megaterium (strain WSH-002)</name>
    <name type="common">Bacillus megaterium</name>
    <dbReference type="NCBI Taxonomy" id="1006007"/>
    <lineage>
        <taxon>Bacteria</taxon>
        <taxon>Bacillati</taxon>
        <taxon>Bacillota</taxon>
        <taxon>Bacilli</taxon>
        <taxon>Bacillales</taxon>
        <taxon>Bacillaceae</taxon>
        <taxon>Priestia</taxon>
    </lineage>
</organism>
<dbReference type="EMBL" id="CP003017">
    <property type="protein sequence ID" value="AEN91667.1"/>
    <property type="molecule type" value="Genomic_DNA"/>
</dbReference>
<name>A0A8D3X5U5_PRIMW</name>
<sequence length="41" mass="4858">MKAAFTIPMKKSERIRFLIKNQTRSDFSSTKILSYQPFSIF</sequence>
<protein>
    <submittedName>
        <fullName evidence="1">Uncharacterized protein</fullName>
    </submittedName>
</protein>
<proteinExistence type="predicted"/>
<gene>
    <name evidence="1" type="ORF">BMWSH_4789</name>
</gene>
<dbReference type="KEGG" id="bmh:BMWSH_4789"/>
<dbReference type="AlphaFoldDB" id="A0A8D3X5U5"/>
<evidence type="ECO:0000313" key="2">
    <source>
        <dbReference type="Proteomes" id="UP000001283"/>
    </source>
</evidence>
<accession>A0A8D3X5U5</accession>
<reference evidence="1 2" key="1">
    <citation type="journal article" date="2011" name="J. Bacteriol.">
        <title>Complete genome sequence of the industrial strain Bacillus megaterium WSH-002.</title>
        <authorList>
            <person name="Liu L."/>
            <person name="Li Y."/>
            <person name="Zhang J."/>
            <person name="Zou W."/>
            <person name="Zhou Z."/>
            <person name="Liu J."/>
            <person name="Li X."/>
            <person name="Wang L."/>
            <person name="Chen J."/>
        </authorList>
    </citation>
    <scope>NUCLEOTIDE SEQUENCE [LARGE SCALE GENOMIC DNA]</scope>
    <source>
        <strain evidence="1 2">WSH-002</strain>
    </source>
</reference>